<dbReference type="EMBL" id="LVEO01000001">
    <property type="protein sequence ID" value="OCB75023.1"/>
    <property type="molecule type" value="Genomic_DNA"/>
</dbReference>
<accession>A0A1B9DZA3</accession>
<dbReference type="RefSeq" id="WP_066323778.1">
    <property type="nucleotide sequence ID" value="NZ_BJVF01000003.1"/>
</dbReference>
<reference evidence="4" key="1">
    <citation type="submission" date="2016-03" db="EMBL/GenBank/DDBJ databases">
        <title>Draft genome sequence of Paenibacillus glacialis DSM 22343.</title>
        <authorList>
            <person name="Shin S.-K."/>
            <person name="Yi H."/>
        </authorList>
    </citation>
    <scope>NUCLEOTIDE SEQUENCE [LARGE SCALE GENOMIC DNA]</scope>
    <source>
        <strain evidence="4">NBRC 105008</strain>
    </source>
</reference>
<dbReference type="OrthoDB" id="1003442at2"/>
<protein>
    <recommendedName>
        <fullName evidence="7">DNA-binding protein</fullName>
    </recommendedName>
</protein>
<evidence type="ECO:0008006" key="7">
    <source>
        <dbReference type="Google" id="ProtNLM"/>
    </source>
</evidence>
<dbReference type="EMBL" id="FNEO01000003">
    <property type="protein sequence ID" value="SDJ41905.1"/>
    <property type="molecule type" value="Genomic_DNA"/>
</dbReference>
<dbReference type="STRING" id="551990.SAMN05192550_2055"/>
<reference evidence="1 6" key="4">
    <citation type="submission" date="2019-07" db="EMBL/GenBank/DDBJ databases">
        <title>Whole genome shotgun sequence of Flavobacterium glycines NBRC 105008.</title>
        <authorList>
            <person name="Hosoyama A."/>
            <person name="Uohara A."/>
            <person name="Ohji S."/>
            <person name="Ichikawa N."/>
        </authorList>
    </citation>
    <scope>NUCLEOTIDE SEQUENCE [LARGE SCALE GENOMIC DNA]</scope>
    <source>
        <strain evidence="1 6">NBRC 105008</strain>
    </source>
</reference>
<evidence type="ECO:0000313" key="5">
    <source>
        <dbReference type="Proteomes" id="UP000182367"/>
    </source>
</evidence>
<evidence type="ECO:0000313" key="3">
    <source>
        <dbReference type="EMBL" id="SDJ41905.1"/>
    </source>
</evidence>
<dbReference type="Proteomes" id="UP000321579">
    <property type="component" value="Unassembled WGS sequence"/>
</dbReference>
<dbReference type="Proteomes" id="UP000093226">
    <property type="component" value="Unassembled WGS sequence"/>
</dbReference>
<proteinExistence type="predicted"/>
<evidence type="ECO:0000313" key="2">
    <source>
        <dbReference type="EMBL" id="OCB75023.1"/>
    </source>
</evidence>
<dbReference type="Proteomes" id="UP000182367">
    <property type="component" value="Unassembled WGS sequence"/>
</dbReference>
<dbReference type="AlphaFoldDB" id="A0A1B9DZA3"/>
<evidence type="ECO:0000313" key="6">
    <source>
        <dbReference type="Proteomes" id="UP000321579"/>
    </source>
</evidence>
<keyword evidence="5" id="KW-1185">Reference proteome</keyword>
<name>A0A1B9DZA3_9FLAO</name>
<gene>
    <name evidence="2" type="ORF">FBGL_00730</name>
    <name evidence="1" type="ORF">FGL01_20590</name>
    <name evidence="3" type="ORF">SAMN05192550_2055</name>
</gene>
<reference evidence="2" key="2">
    <citation type="submission" date="2016-03" db="EMBL/GenBank/DDBJ databases">
        <authorList>
            <person name="Ploux O."/>
        </authorList>
    </citation>
    <scope>NUCLEOTIDE SEQUENCE</scope>
    <source>
        <strain evidence="2">NBRC 105008</strain>
    </source>
</reference>
<evidence type="ECO:0000313" key="1">
    <source>
        <dbReference type="EMBL" id="GEL11320.1"/>
    </source>
</evidence>
<organism evidence="2 4">
    <name type="scientific">Flavobacterium glycines</name>
    <dbReference type="NCBI Taxonomy" id="551990"/>
    <lineage>
        <taxon>Bacteria</taxon>
        <taxon>Pseudomonadati</taxon>
        <taxon>Bacteroidota</taxon>
        <taxon>Flavobacteriia</taxon>
        <taxon>Flavobacteriales</taxon>
        <taxon>Flavobacteriaceae</taxon>
        <taxon>Flavobacterium</taxon>
    </lineage>
</organism>
<reference evidence="3 5" key="3">
    <citation type="submission" date="2016-10" db="EMBL/GenBank/DDBJ databases">
        <authorList>
            <person name="Varghese N."/>
            <person name="Submissions S."/>
        </authorList>
    </citation>
    <scope>NUCLEOTIDE SEQUENCE [LARGE SCALE GENOMIC DNA]</scope>
    <source>
        <strain evidence="3 5">Gm-149</strain>
    </source>
</reference>
<dbReference type="EMBL" id="BJVF01000003">
    <property type="protein sequence ID" value="GEL11320.1"/>
    <property type="molecule type" value="Genomic_DNA"/>
</dbReference>
<evidence type="ECO:0000313" key="4">
    <source>
        <dbReference type="Proteomes" id="UP000093226"/>
    </source>
</evidence>
<comment type="caution">
    <text evidence="2">The sequence shown here is derived from an EMBL/GenBank/DDBJ whole genome shotgun (WGS) entry which is preliminary data.</text>
</comment>
<sequence length="89" mass="10423">MSSNIFITKICENCNKPFTERTTKTKFCSQTCASKAFKIRQRQIKVQKTNDETFLKINKIKEPIKDKEFLSVKVIILKKIKQNNNIPQT</sequence>